<feature type="region of interest" description="Disordered" evidence="1">
    <location>
        <begin position="216"/>
        <end position="308"/>
    </location>
</feature>
<sequence length="308" mass="33186">MSLDVDPDSKIWEEGHAEIEAFDWDKKENSVEYTAKDVEMTGNVDESSSDFCDDGGPEADTNVYPSEEHYKKEASPVGTSHLGGSEGIANLGSGTKEPEKLEQGPIPGTMITIPIHADKVNKDPNLGHLGQEKERSASAGCPGKDEVHPGQEREIGVPVERYDEDEACHTMGDKGDGYGHVSNSRDPDKSNYVGVNVASIGDTITTVVARDHAIPTEETTDAWAAQHAIEGPDSDQEGTVANEAPDEAGIIPVNVKADRKSKKMKKRKSEEQGDKTQGLDEGSSAKPKRKRQKGSHPVSARELAMLES</sequence>
<evidence type="ECO:0000313" key="3">
    <source>
        <dbReference type="Proteomes" id="UP000799421"/>
    </source>
</evidence>
<feature type="compositionally biased region" description="Basic and acidic residues" evidence="1">
    <location>
        <begin position="268"/>
        <end position="278"/>
    </location>
</feature>
<protein>
    <submittedName>
        <fullName evidence="2">Uncharacterized protein</fullName>
    </submittedName>
</protein>
<keyword evidence="3" id="KW-1185">Reference proteome</keyword>
<accession>A0A6A7BTL0</accession>
<feature type="compositionally biased region" description="Acidic residues" evidence="1">
    <location>
        <begin position="47"/>
        <end position="57"/>
    </location>
</feature>
<feature type="compositionally biased region" description="Basic and acidic residues" evidence="1">
    <location>
        <begin position="143"/>
        <end position="155"/>
    </location>
</feature>
<feature type="region of interest" description="Disordered" evidence="1">
    <location>
        <begin position="39"/>
        <end position="109"/>
    </location>
</feature>
<feature type="region of interest" description="Disordered" evidence="1">
    <location>
        <begin position="121"/>
        <end position="190"/>
    </location>
</feature>
<feature type="compositionally biased region" description="Basic and acidic residues" evidence="1">
    <location>
        <begin position="167"/>
        <end position="189"/>
    </location>
</feature>
<reference evidence="2" key="1">
    <citation type="journal article" date="2020" name="Stud. Mycol.">
        <title>101 Dothideomycetes genomes: a test case for predicting lifestyles and emergence of pathogens.</title>
        <authorList>
            <person name="Haridas S."/>
            <person name="Albert R."/>
            <person name="Binder M."/>
            <person name="Bloem J."/>
            <person name="Labutti K."/>
            <person name="Salamov A."/>
            <person name="Andreopoulos B."/>
            <person name="Baker S."/>
            <person name="Barry K."/>
            <person name="Bills G."/>
            <person name="Bluhm B."/>
            <person name="Cannon C."/>
            <person name="Castanera R."/>
            <person name="Culley D."/>
            <person name="Daum C."/>
            <person name="Ezra D."/>
            <person name="Gonzalez J."/>
            <person name="Henrissat B."/>
            <person name="Kuo A."/>
            <person name="Liang C."/>
            <person name="Lipzen A."/>
            <person name="Lutzoni F."/>
            <person name="Magnuson J."/>
            <person name="Mondo S."/>
            <person name="Nolan M."/>
            <person name="Ohm R."/>
            <person name="Pangilinan J."/>
            <person name="Park H.-J."/>
            <person name="Ramirez L."/>
            <person name="Alfaro M."/>
            <person name="Sun H."/>
            <person name="Tritt A."/>
            <person name="Yoshinaga Y."/>
            <person name="Zwiers L.-H."/>
            <person name="Turgeon B."/>
            <person name="Goodwin S."/>
            <person name="Spatafora J."/>
            <person name="Crous P."/>
            <person name="Grigoriev I."/>
        </authorList>
    </citation>
    <scope>NUCLEOTIDE SEQUENCE</scope>
    <source>
        <strain evidence="2">CBS 480.64</strain>
    </source>
</reference>
<dbReference type="EMBL" id="MU006010">
    <property type="protein sequence ID" value="KAF2858422.1"/>
    <property type="molecule type" value="Genomic_DNA"/>
</dbReference>
<proteinExistence type="predicted"/>
<organism evidence="2 3">
    <name type="scientific">Piedraia hortae CBS 480.64</name>
    <dbReference type="NCBI Taxonomy" id="1314780"/>
    <lineage>
        <taxon>Eukaryota</taxon>
        <taxon>Fungi</taxon>
        <taxon>Dikarya</taxon>
        <taxon>Ascomycota</taxon>
        <taxon>Pezizomycotina</taxon>
        <taxon>Dothideomycetes</taxon>
        <taxon>Dothideomycetidae</taxon>
        <taxon>Capnodiales</taxon>
        <taxon>Piedraiaceae</taxon>
        <taxon>Piedraia</taxon>
    </lineage>
</organism>
<name>A0A6A7BTL0_9PEZI</name>
<gene>
    <name evidence="2" type="ORF">K470DRAFT_296410</name>
</gene>
<evidence type="ECO:0000256" key="1">
    <source>
        <dbReference type="SAM" id="MobiDB-lite"/>
    </source>
</evidence>
<evidence type="ECO:0000313" key="2">
    <source>
        <dbReference type="EMBL" id="KAF2858422.1"/>
    </source>
</evidence>
<dbReference type="Proteomes" id="UP000799421">
    <property type="component" value="Unassembled WGS sequence"/>
</dbReference>
<dbReference type="AlphaFoldDB" id="A0A6A7BTL0"/>